<keyword evidence="5" id="KW-1185">Reference proteome</keyword>
<feature type="domain" description="Glycosyl transferase CAP10" evidence="3">
    <location>
        <begin position="1"/>
        <end position="147"/>
    </location>
</feature>
<evidence type="ECO:0000259" key="3">
    <source>
        <dbReference type="SMART" id="SM00672"/>
    </source>
</evidence>
<reference evidence="4 5" key="1">
    <citation type="journal article" date="2015" name="Genome Biol. Evol.">
        <title>Comparative Genomics of a Bacterivorous Green Alga Reveals Evolutionary Causalities and Consequences of Phago-Mixotrophic Mode of Nutrition.</title>
        <authorList>
            <person name="Burns J.A."/>
            <person name="Paasch A."/>
            <person name="Narechania A."/>
            <person name="Kim E."/>
        </authorList>
    </citation>
    <scope>NUCLEOTIDE SEQUENCE [LARGE SCALE GENOMIC DNA]</scope>
    <source>
        <strain evidence="4 5">PLY_AMNH</strain>
    </source>
</reference>
<organism evidence="4 5">
    <name type="scientific">Cymbomonas tetramitiformis</name>
    <dbReference type="NCBI Taxonomy" id="36881"/>
    <lineage>
        <taxon>Eukaryota</taxon>
        <taxon>Viridiplantae</taxon>
        <taxon>Chlorophyta</taxon>
        <taxon>Pyramimonadophyceae</taxon>
        <taxon>Pyramimonadales</taxon>
        <taxon>Pyramimonadaceae</taxon>
        <taxon>Cymbomonas</taxon>
    </lineage>
</organism>
<gene>
    <name evidence="4" type="ORF">CYMTET_15354</name>
</gene>
<comment type="similarity">
    <text evidence="1">Belongs to the glycosyltransferase 90 family.</text>
</comment>
<dbReference type="InterPro" id="IPR051091">
    <property type="entry name" value="O-Glucosyltr/Glycosyltrsf_90"/>
</dbReference>
<evidence type="ECO:0000256" key="1">
    <source>
        <dbReference type="ARBA" id="ARBA00010118"/>
    </source>
</evidence>
<name>A0AAE0GE54_9CHLO</name>
<accession>A0AAE0GE54</accession>
<protein>
    <recommendedName>
        <fullName evidence="3">Glycosyl transferase CAP10 domain-containing protein</fullName>
    </recommendedName>
</protein>
<dbReference type="InterPro" id="IPR006598">
    <property type="entry name" value="CAP10"/>
</dbReference>
<dbReference type="EMBL" id="LGRX02006486">
    <property type="protein sequence ID" value="KAK3276580.1"/>
    <property type="molecule type" value="Genomic_DNA"/>
</dbReference>
<evidence type="ECO:0000313" key="5">
    <source>
        <dbReference type="Proteomes" id="UP001190700"/>
    </source>
</evidence>
<dbReference type="PANTHER" id="PTHR12203">
    <property type="entry name" value="KDEL LYS-ASP-GLU-LEU CONTAINING - RELATED"/>
    <property type="match status" value="1"/>
</dbReference>
<dbReference type="Proteomes" id="UP001190700">
    <property type="component" value="Unassembled WGS sequence"/>
</dbReference>
<comment type="caution">
    <text evidence="4">The sequence shown here is derived from an EMBL/GenBank/DDBJ whole genome shotgun (WGS) entry which is preliminary data.</text>
</comment>
<evidence type="ECO:0000256" key="2">
    <source>
        <dbReference type="ARBA" id="ARBA00022679"/>
    </source>
</evidence>
<proteinExistence type="inferred from homology"/>
<keyword evidence="2" id="KW-0808">Transferase</keyword>
<sequence>MMGRAEGCLWEPGFHQNRCAMTMEELCKFKYLINVVGNWYSSRLKYLFLCNSTVIHVRYYALDALTADGADDAWEFFQSHLLPGVHYVHVADVRQVPRTIERLRRNDQWARGIAERGTRLMEQLDMMQVSRYTYELLKAYSALQSFKPLPRPASRRILCEDDLYRHYHTHSPRIRGYNLLSFITQDNSTCVKPINASQKFGPPGWGGAFNGTRVSCMAELEQEHMEQTCDEHYAQTAKQYGHFTRHPS</sequence>
<evidence type="ECO:0000313" key="4">
    <source>
        <dbReference type="EMBL" id="KAK3276580.1"/>
    </source>
</evidence>
<dbReference type="GO" id="GO:0016740">
    <property type="term" value="F:transferase activity"/>
    <property type="evidence" value="ECO:0007669"/>
    <property type="project" value="UniProtKB-KW"/>
</dbReference>
<dbReference type="SMART" id="SM00672">
    <property type="entry name" value="CAP10"/>
    <property type="match status" value="1"/>
</dbReference>
<dbReference type="AlphaFoldDB" id="A0AAE0GE54"/>
<dbReference type="Pfam" id="PF05686">
    <property type="entry name" value="Glyco_transf_90"/>
    <property type="match status" value="1"/>
</dbReference>
<dbReference type="PANTHER" id="PTHR12203:SF35">
    <property type="entry name" value="PROTEIN O-GLUCOSYLTRANSFERASE 1"/>
    <property type="match status" value="1"/>
</dbReference>